<protein>
    <submittedName>
        <fullName evidence="4">NAD(P)H:quinone oxidoreductase</fullName>
    </submittedName>
</protein>
<dbReference type="SUPFAM" id="SSF55298">
    <property type="entry name" value="YjgF-like"/>
    <property type="match status" value="1"/>
</dbReference>
<evidence type="ECO:0000313" key="4">
    <source>
        <dbReference type="EMBL" id="AUR51917.1"/>
    </source>
</evidence>
<dbReference type="PANTHER" id="PTHR43760:SF1">
    <property type="entry name" value="ENDORIBONUCLEASE L-PSP_CHORISMATE MUTASE-LIKE DOMAIN-CONTAINING PROTEIN"/>
    <property type="match status" value="1"/>
</dbReference>
<dbReference type="InterPro" id="IPR005025">
    <property type="entry name" value="FMN_Rdtase-like_dom"/>
</dbReference>
<organism evidence="4 5">
    <name type="scientific">Aquella oligotrophica</name>
    <dbReference type="NCBI Taxonomy" id="2067065"/>
    <lineage>
        <taxon>Bacteria</taxon>
        <taxon>Pseudomonadati</taxon>
        <taxon>Pseudomonadota</taxon>
        <taxon>Betaproteobacteria</taxon>
        <taxon>Neisseriales</taxon>
        <taxon>Neisseriaceae</taxon>
        <taxon>Aquella</taxon>
    </lineage>
</organism>
<dbReference type="KEGG" id="nba:CUN60_06270"/>
<evidence type="ECO:0000256" key="1">
    <source>
        <dbReference type="ARBA" id="ARBA00022630"/>
    </source>
</evidence>
<evidence type="ECO:0000259" key="3">
    <source>
        <dbReference type="PROSITE" id="PS50902"/>
    </source>
</evidence>
<dbReference type="EMBL" id="CP024847">
    <property type="protein sequence ID" value="AUR51917.1"/>
    <property type="molecule type" value="Genomic_DNA"/>
</dbReference>
<sequence length="388" mass="42098">MKFTSNTMRIFGFMLICFYLTKGFAMDISNKEVLILIDSSGGNTYKLAESIKAGVVNKGLHAVIKKVPNKVDPQNDLNKIPIATADELVKYRGIAFGAPIYFGNISTNMMDFMAQTLDIWKKQELSNVPATVFMSGCSGSGSETAIISFWNILASHGMTIVTLGNPSLPDINKAIPQGNTPYGVTTRSCMPGDVRPSKDELKYAYFQGQKLASAINSTKIQQDPLAAPAKKEITTSKVEERLNKLGIVLPITPKPVGNYVPYKIVGNLVYINQVALNNGKILYPGMIESTVTEKQAKLATQQTILNILSVLKVAANGNLDNVKQVVQLSGTFNTQPNYTNHAGLMNEASNLLVSIFGDKGIHTRATFGANSLPLNSPVEIQAIFEINS</sequence>
<proteinExistence type="predicted"/>
<dbReference type="Pfam" id="PF14588">
    <property type="entry name" value="YjgF_endoribonc"/>
    <property type="match status" value="1"/>
</dbReference>
<dbReference type="SUPFAM" id="SSF52218">
    <property type="entry name" value="Flavoproteins"/>
    <property type="match status" value="1"/>
</dbReference>
<dbReference type="PROSITE" id="PS50902">
    <property type="entry name" value="FLAVODOXIN_LIKE"/>
    <property type="match status" value="1"/>
</dbReference>
<reference evidence="5" key="1">
    <citation type="submission" date="2017-11" db="EMBL/GenBank/DDBJ databases">
        <authorList>
            <person name="Chan K.G."/>
            <person name="Lee L.S."/>
        </authorList>
    </citation>
    <scope>NUCLEOTIDE SEQUENCE [LARGE SCALE GENOMIC DNA]</scope>
    <source>
        <strain evidence="5">DSM 100970</strain>
    </source>
</reference>
<dbReference type="Proteomes" id="UP000236655">
    <property type="component" value="Chromosome"/>
</dbReference>
<evidence type="ECO:0000256" key="2">
    <source>
        <dbReference type="ARBA" id="ARBA00022643"/>
    </source>
</evidence>
<dbReference type="Gene3D" id="3.40.50.360">
    <property type="match status" value="1"/>
</dbReference>
<dbReference type="GO" id="GO:0010181">
    <property type="term" value="F:FMN binding"/>
    <property type="evidence" value="ECO:0007669"/>
    <property type="project" value="InterPro"/>
</dbReference>
<gene>
    <name evidence="4" type="ORF">CUN60_06270</name>
</gene>
<keyword evidence="1" id="KW-0285">Flavoprotein</keyword>
<dbReference type="AlphaFoldDB" id="A0A2I7N618"/>
<feature type="domain" description="Flavodoxin-like" evidence="3">
    <location>
        <begin position="33"/>
        <end position="212"/>
    </location>
</feature>
<evidence type="ECO:0000313" key="5">
    <source>
        <dbReference type="Proteomes" id="UP000236655"/>
    </source>
</evidence>
<dbReference type="InterPro" id="IPR008254">
    <property type="entry name" value="Flavodoxin/NO_synth"/>
</dbReference>
<dbReference type="PANTHER" id="PTHR43760">
    <property type="entry name" value="ENDORIBONUCLEASE-RELATED"/>
    <property type="match status" value="1"/>
</dbReference>
<keyword evidence="2" id="KW-0288">FMN</keyword>
<dbReference type="InterPro" id="IPR029039">
    <property type="entry name" value="Flavoprotein-like_sf"/>
</dbReference>
<dbReference type="InterPro" id="IPR035959">
    <property type="entry name" value="RutC-like_sf"/>
</dbReference>
<dbReference type="Pfam" id="PF03358">
    <property type="entry name" value="FMN_red"/>
    <property type="match status" value="1"/>
</dbReference>
<keyword evidence="5" id="KW-1185">Reference proteome</keyword>
<dbReference type="InterPro" id="IPR013813">
    <property type="entry name" value="Endoribo_LPSP/chorism_mut-like"/>
</dbReference>
<dbReference type="Gene3D" id="3.30.1330.40">
    <property type="entry name" value="RutC-like"/>
    <property type="match status" value="1"/>
</dbReference>
<dbReference type="GO" id="GO:0016491">
    <property type="term" value="F:oxidoreductase activity"/>
    <property type="evidence" value="ECO:0007669"/>
    <property type="project" value="InterPro"/>
</dbReference>
<name>A0A2I7N618_9NEIS</name>
<accession>A0A2I7N618</accession>
<dbReference type="CDD" id="cd02199">
    <property type="entry name" value="YjgF_YER057c_UK114_like_1"/>
    <property type="match status" value="1"/>
</dbReference>